<keyword evidence="3" id="KW-1185">Reference proteome</keyword>
<protein>
    <submittedName>
        <fullName evidence="2">Uncharacterized protein</fullName>
    </submittedName>
</protein>
<comment type="caution">
    <text evidence="2">The sequence shown here is derived from an EMBL/GenBank/DDBJ whole genome shotgun (WGS) entry which is preliminary data.</text>
</comment>
<gene>
    <name evidence="2" type="ORF">IC621_06680</name>
</gene>
<feature type="transmembrane region" description="Helical" evidence="1">
    <location>
        <begin position="75"/>
        <end position="98"/>
    </location>
</feature>
<feature type="transmembrane region" description="Helical" evidence="1">
    <location>
        <begin position="119"/>
        <end position="143"/>
    </location>
</feature>
<feature type="transmembrane region" description="Helical" evidence="1">
    <location>
        <begin position="439"/>
        <end position="457"/>
    </location>
</feature>
<sequence>MLKFLYPLLIVLYVVSILFSELNIDNLLSFLCLVSVLITMFSVKGFVQALGSIFLIIGISLLWKSNAPWNDYITSFGPMLDLVTMFTLLPILGIPIMLGDYRNEIQTLIQKKVKTFGHLYMMTSGISYFFSIFMNLATLPMVYHSIRPALGGFPVQYAKRFMSSAITHGYAMPLMWAPVTPIVGIVISVTGVNWISILPYILPLSFFGILLDWYMGKQRDKNKNIADLPNGETKNETAATMERYGNTRLRRIFHIGFAILIFNLVITIAEIQLPYSFLTIVSLLVIPFAFTWCLLLKKRNEFNKSLLAHFSSFSVKMKDQFFIYLSAGFFISTIKISQTNDWLNGMISQLKEIIGVEPFLLFLPLIPLVFAFIGLHPAVTVALMAESLNPTMLGISPFILTVAMLGGAVSAFLVGPYNATIGLMSNIVKESSFKVSQWNMSYTSLYIAGVMVYLFLLECFL</sequence>
<organism evidence="2 3">
    <name type="scientific">Metabacillus arenae</name>
    <dbReference type="NCBI Taxonomy" id="2771434"/>
    <lineage>
        <taxon>Bacteria</taxon>
        <taxon>Bacillati</taxon>
        <taxon>Bacillota</taxon>
        <taxon>Bacilli</taxon>
        <taxon>Bacillales</taxon>
        <taxon>Bacillaceae</taxon>
        <taxon>Metabacillus</taxon>
    </lineage>
</organism>
<name>A0A926NFK6_9BACI</name>
<feature type="transmembrane region" description="Helical" evidence="1">
    <location>
        <begin position="275"/>
        <end position="296"/>
    </location>
</feature>
<feature type="transmembrane region" description="Helical" evidence="1">
    <location>
        <begin position="252"/>
        <end position="269"/>
    </location>
</feature>
<feature type="transmembrane region" description="Helical" evidence="1">
    <location>
        <begin position="359"/>
        <end position="385"/>
    </location>
</feature>
<keyword evidence="1" id="KW-0812">Transmembrane</keyword>
<accession>A0A926NFK6</accession>
<keyword evidence="1" id="KW-1133">Transmembrane helix</keyword>
<dbReference type="AlphaFoldDB" id="A0A926NFK6"/>
<dbReference type="Proteomes" id="UP000626844">
    <property type="component" value="Unassembled WGS sequence"/>
</dbReference>
<evidence type="ECO:0000313" key="2">
    <source>
        <dbReference type="EMBL" id="MBD1379905.1"/>
    </source>
</evidence>
<reference evidence="2" key="1">
    <citation type="submission" date="2020-09" db="EMBL/GenBank/DDBJ databases">
        <title>A novel bacterium of genus Bacillus, isolated from South China Sea.</title>
        <authorList>
            <person name="Huang H."/>
            <person name="Mo K."/>
            <person name="Hu Y."/>
        </authorList>
    </citation>
    <scope>NUCLEOTIDE SEQUENCE</scope>
    <source>
        <strain evidence="2">IB182487</strain>
    </source>
</reference>
<feature type="transmembrane region" description="Helical" evidence="1">
    <location>
        <begin position="6"/>
        <end position="24"/>
    </location>
</feature>
<evidence type="ECO:0000256" key="1">
    <source>
        <dbReference type="SAM" id="Phobius"/>
    </source>
</evidence>
<feature type="transmembrane region" description="Helical" evidence="1">
    <location>
        <begin position="182"/>
        <end position="211"/>
    </location>
</feature>
<feature type="transmembrane region" description="Helical" evidence="1">
    <location>
        <begin position="31"/>
        <end position="63"/>
    </location>
</feature>
<dbReference type="EMBL" id="JACXAI010000006">
    <property type="protein sequence ID" value="MBD1379905.1"/>
    <property type="molecule type" value="Genomic_DNA"/>
</dbReference>
<feature type="transmembrane region" description="Helical" evidence="1">
    <location>
        <begin position="397"/>
        <end position="419"/>
    </location>
</feature>
<evidence type="ECO:0000313" key="3">
    <source>
        <dbReference type="Proteomes" id="UP000626844"/>
    </source>
</evidence>
<proteinExistence type="predicted"/>
<keyword evidence="1" id="KW-0472">Membrane</keyword>